<accession>A0A7E4URU3</accession>
<sequence>MSFIPAYTKAVITSYFGHDVGIIAEALTAGPKPIPLLYRKVADNLKNKAQFRKQLTVLYWHHIVDVETRNGNDWYSITLENVIRFAMLPSMLTVLEQIAGPDAAYMAKITIKEGRLSASDIVRMARAGAPKTSDTDFLKLFHSMTDDKVFMRTKRQVGETDDDPFQPPLQMLDGTSRIDKLLNVDAQMAELEETLLTQAQQFGQNVGANKLDLLRRQRRKELYDEADKVVATDSDAEILWRVNFNVLDRIYRDRLLLETLINDAGIDAVGEKIMRAVFGLCLKMQEGNASNVTMKYFSRKDVENLLKHHPEINTDDYDATFYLISSFADKFVSKVGDSSGGLYSIDYVEGLRKLLTKTLISMIEARYERPEEPEERRGLPSFVFSCLLNNGLVEEEKLATTFKHPETEIREELFRMREDGFVNVITKDASYEFNPMSSQFLYGVDLLKVNMAQFQRILQYQANYINRRLFEKEQVSSIKIAKVKARRMTDYAKQTITDPEDLDDYIEDVSSEFDVTKRLKLRRYRTFRDYLKKVEMMLNQTIWIMHRNREMEQRKRRDEGLNLAKRARKRAADAADGESEAKRMRY</sequence>
<dbReference type="Proteomes" id="UP000492821">
    <property type="component" value="Unassembled WGS sequence"/>
</dbReference>
<evidence type="ECO:0000256" key="1">
    <source>
        <dbReference type="RuleBase" id="RU367076"/>
    </source>
</evidence>
<organism evidence="3 4">
    <name type="scientific">Panagrellus redivivus</name>
    <name type="common">Microworm</name>
    <dbReference type="NCBI Taxonomy" id="6233"/>
    <lineage>
        <taxon>Eukaryota</taxon>
        <taxon>Metazoa</taxon>
        <taxon>Ecdysozoa</taxon>
        <taxon>Nematoda</taxon>
        <taxon>Chromadorea</taxon>
        <taxon>Rhabditida</taxon>
        <taxon>Tylenchina</taxon>
        <taxon>Panagrolaimomorpha</taxon>
        <taxon>Panagrolaimoidea</taxon>
        <taxon>Panagrolaimidae</taxon>
        <taxon>Panagrellus</taxon>
    </lineage>
</organism>
<evidence type="ECO:0000313" key="3">
    <source>
        <dbReference type="Proteomes" id="UP000492821"/>
    </source>
</evidence>
<comment type="function">
    <text evidence="1">DNA-dependent RNA polymerase catalyzes the transcription of DNA into RNA using the four ribonucleoside triphosphates as substrates. Specific core component of RNA polymerase III which synthesizes small RNAs, such as 5S rRNA and tRNAs.</text>
</comment>
<protein>
    <recommendedName>
        <fullName evidence="1">DNA-directed RNA polymerase III subunit RPC3</fullName>
        <shortName evidence="1">RNA polymerase III subunit C3</shortName>
    </recommendedName>
</protein>
<dbReference type="InterPro" id="IPR039748">
    <property type="entry name" value="RPC3"/>
</dbReference>
<evidence type="ECO:0000313" key="4">
    <source>
        <dbReference type="WBParaSite" id="Pan_g12074.t1"/>
    </source>
</evidence>
<feature type="region of interest" description="Disordered" evidence="2">
    <location>
        <begin position="554"/>
        <end position="586"/>
    </location>
</feature>
<keyword evidence="1" id="KW-0804">Transcription</keyword>
<dbReference type="AlphaFoldDB" id="A0A7E4URU3"/>
<dbReference type="InterPro" id="IPR036388">
    <property type="entry name" value="WH-like_DNA-bd_sf"/>
</dbReference>
<keyword evidence="1" id="KW-0539">Nucleus</keyword>
<name>A0A7E4URU3_PANRE</name>
<keyword evidence="3" id="KW-1185">Reference proteome</keyword>
<reference evidence="4" key="2">
    <citation type="submission" date="2020-10" db="UniProtKB">
        <authorList>
            <consortium name="WormBaseParasite"/>
        </authorList>
    </citation>
    <scope>IDENTIFICATION</scope>
</reference>
<evidence type="ECO:0000256" key="2">
    <source>
        <dbReference type="SAM" id="MobiDB-lite"/>
    </source>
</evidence>
<comment type="subcellular location">
    <subcellularLocation>
        <location evidence="1">Nucleus</location>
    </subcellularLocation>
</comment>
<dbReference type="PANTHER" id="PTHR12949">
    <property type="entry name" value="RNA POLYMERASE III DNA DIRECTED -RELATED"/>
    <property type="match status" value="1"/>
</dbReference>
<comment type="similarity">
    <text evidence="1">Belongs to the eukaryotic RPC3/POLR3C RNA polymerase subunit family.</text>
</comment>
<dbReference type="GO" id="GO:0005666">
    <property type="term" value="C:RNA polymerase III complex"/>
    <property type="evidence" value="ECO:0007669"/>
    <property type="project" value="UniProtKB-UniRule"/>
</dbReference>
<comment type="subunit">
    <text evidence="1">Component of the RNA polymerase III (Pol III) complex consisting of 17 subunits.</text>
</comment>
<proteinExistence type="inferred from homology"/>
<keyword evidence="1" id="KW-0240">DNA-directed RNA polymerase</keyword>
<reference evidence="3" key="1">
    <citation type="journal article" date="2013" name="Genetics">
        <title>The draft genome and transcriptome of Panagrellus redivivus are shaped by the harsh demands of a free-living lifestyle.</title>
        <authorList>
            <person name="Srinivasan J."/>
            <person name="Dillman A.R."/>
            <person name="Macchietto M.G."/>
            <person name="Heikkinen L."/>
            <person name="Lakso M."/>
            <person name="Fracchia K.M."/>
            <person name="Antoshechkin I."/>
            <person name="Mortazavi A."/>
            <person name="Wong G."/>
            <person name="Sternberg P.W."/>
        </authorList>
    </citation>
    <scope>NUCLEOTIDE SEQUENCE [LARGE SCALE GENOMIC DNA]</scope>
    <source>
        <strain evidence="3">MT8872</strain>
    </source>
</reference>
<dbReference type="PANTHER" id="PTHR12949:SF0">
    <property type="entry name" value="DNA-DIRECTED RNA POLYMERASE III SUBUNIT RPC3"/>
    <property type="match status" value="1"/>
</dbReference>
<dbReference type="Gene3D" id="1.10.10.10">
    <property type="entry name" value="Winged helix-like DNA-binding domain superfamily/Winged helix DNA-binding domain"/>
    <property type="match status" value="1"/>
</dbReference>
<dbReference type="GO" id="GO:0003697">
    <property type="term" value="F:single-stranded DNA binding"/>
    <property type="evidence" value="ECO:0007669"/>
    <property type="project" value="UniProtKB-UniRule"/>
</dbReference>
<dbReference type="WBParaSite" id="Pan_g12074.t1">
    <property type="protein sequence ID" value="Pan_g12074.t1"/>
    <property type="gene ID" value="Pan_g12074"/>
</dbReference>